<dbReference type="Gene3D" id="3.20.20.70">
    <property type="entry name" value="Aldolase class I"/>
    <property type="match status" value="1"/>
</dbReference>
<feature type="binding site" evidence="14">
    <location>
        <begin position="224"/>
        <end position="225"/>
    </location>
    <ligand>
        <name>FMN</name>
        <dbReference type="ChEBI" id="CHEBI:58210"/>
    </ligand>
</feature>
<evidence type="ECO:0000256" key="12">
    <source>
        <dbReference type="PIRNR" id="PIRNR006621"/>
    </source>
</evidence>
<feature type="binding site" evidence="14">
    <location>
        <position position="70"/>
    </location>
    <ligand>
        <name>FMN</name>
        <dbReference type="ChEBI" id="CHEBI:58210"/>
    </ligand>
</feature>
<evidence type="ECO:0000256" key="8">
    <source>
        <dbReference type="ARBA" id="ARBA00022884"/>
    </source>
</evidence>
<evidence type="ECO:0000256" key="14">
    <source>
        <dbReference type="PIRSR" id="PIRSR006621-2"/>
    </source>
</evidence>
<dbReference type="InterPro" id="IPR018517">
    <property type="entry name" value="tRNA_hU_synthase_CS"/>
</dbReference>
<dbReference type="Pfam" id="PF01207">
    <property type="entry name" value="Dus"/>
    <property type="match status" value="1"/>
</dbReference>
<keyword evidence="8" id="KW-0694">RNA-binding</keyword>
<dbReference type="InterPro" id="IPR001269">
    <property type="entry name" value="DUS_fam"/>
</dbReference>
<proteinExistence type="inferred from homology"/>
<dbReference type="STRING" id="29343.CCDG5_0530"/>
<comment type="similarity">
    <text evidence="12">Belongs to the dus family.</text>
</comment>
<evidence type="ECO:0000256" key="13">
    <source>
        <dbReference type="PIRSR" id="PIRSR006621-1"/>
    </source>
</evidence>
<feature type="domain" description="DUS-like FMN-binding" evidence="15">
    <location>
        <begin position="14"/>
        <end position="314"/>
    </location>
</feature>
<dbReference type="InterPro" id="IPR013785">
    <property type="entry name" value="Aldolase_TIM"/>
</dbReference>
<evidence type="ECO:0000256" key="1">
    <source>
        <dbReference type="ARBA" id="ARBA00001917"/>
    </source>
</evidence>
<keyword evidence="5 12" id="KW-0288">FMN</keyword>
<evidence type="ECO:0000256" key="6">
    <source>
        <dbReference type="ARBA" id="ARBA00022694"/>
    </source>
</evidence>
<organism evidence="16 17">
    <name type="scientific">[Clostridium] cellulosi</name>
    <dbReference type="NCBI Taxonomy" id="29343"/>
    <lineage>
        <taxon>Bacteria</taxon>
        <taxon>Bacillati</taxon>
        <taxon>Bacillota</taxon>
        <taxon>Clostridia</taxon>
        <taxon>Eubacteriales</taxon>
        <taxon>Oscillospiraceae</taxon>
        <taxon>Oscillospiraceae incertae sedis</taxon>
    </lineage>
</organism>
<feature type="binding site" evidence="14">
    <location>
        <position position="169"/>
    </location>
    <ligand>
        <name>FMN</name>
        <dbReference type="ChEBI" id="CHEBI:58210"/>
    </ligand>
</feature>
<evidence type="ECO:0000256" key="3">
    <source>
        <dbReference type="ARBA" id="ARBA00022555"/>
    </source>
</evidence>
<dbReference type="GO" id="GO:0000049">
    <property type="term" value="F:tRNA binding"/>
    <property type="evidence" value="ECO:0007669"/>
    <property type="project" value="UniProtKB-KW"/>
</dbReference>
<keyword evidence="14" id="KW-0547">Nucleotide-binding</keyword>
<name>A0A078KJ63_9FIRM</name>
<dbReference type="Gene3D" id="1.10.1200.80">
    <property type="entry name" value="Putative flavin oxidoreducatase, domain 2"/>
    <property type="match status" value="1"/>
</dbReference>
<dbReference type="CDD" id="cd02801">
    <property type="entry name" value="DUS_like_FMN"/>
    <property type="match status" value="1"/>
</dbReference>
<evidence type="ECO:0000313" key="16">
    <source>
        <dbReference type="EMBL" id="CDZ23661.1"/>
    </source>
</evidence>
<dbReference type="PANTHER" id="PTHR45846:SF1">
    <property type="entry name" value="TRNA-DIHYDROURIDINE(47) SYNTHASE [NAD(P)(+)]-LIKE"/>
    <property type="match status" value="1"/>
</dbReference>
<dbReference type="HOGENOM" id="CLU_013299_0_3_9"/>
<dbReference type="EMBL" id="LM995447">
    <property type="protein sequence ID" value="CDZ23661.1"/>
    <property type="molecule type" value="Genomic_DNA"/>
</dbReference>
<keyword evidence="6 12" id="KW-0819">tRNA processing</keyword>
<evidence type="ECO:0000256" key="11">
    <source>
        <dbReference type="ARBA" id="ARBA00048802"/>
    </source>
</evidence>
<dbReference type="NCBIfam" id="TIGR00737">
    <property type="entry name" value="nifR3_yhdG"/>
    <property type="match status" value="1"/>
</dbReference>
<dbReference type="PROSITE" id="PS01136">
    <property type="entry name" value="UPF0034"/>
    <property type="match status" value="1"/>
</dbReference>
<evidence type="ECO:0000256" key="2">
    <source>
        <dbReference type="ARBA" id="ARBA00002790"/>
    </source>
</evidence>
<dbReference type="GO" id="GO:0050660">
    <property type="term" value="F:flavin adenine dinucleotide binding"/>
    <property type="evidence" value="ECO:0007669"/>
    <property type="project" value="InterPro"/>
</dbReference>
<dbReference type="AlphaFoldDB" id="A0A078KJ63"/>
<dbReference type="Proteomes" id="UP000032431">
    <property type="component" value="Chromosome I"/>
</dbReference>
<evidence type="ECO:0000256" key="4">
    <source>
        <dbReference type="ARBA" id="ARBA00022630"/>
    </source>
</evidence>
<dbReference type="PIRSF" id="PIRSF006621">
    <property type="entry name" value="Dus"/>
    <property type="match status" value="1"/>
</dbReference>
<feature type="binding site" evidence="14">
    <location>
        <position position="139"/>
    </location>
    <ligand>
        <name>FMN</name>
        <dbReference type="ChEBI" id="CHEBI:58210"/>
    </ligand>
</feature>
<sequence length="321" mass="34863">MKIGNVDIKGYAALAPMAGVADTAFRTICRQFGACYVVGEMASAKGLCMSDRKTARLLSVTDAERPMAIQLFGNDPEVMAAAAVKSEEYGPDIIDINMGCPAPKIVSNGGGSALLKDPLLAGKIIESVVRAVKVPVTVKIRKGWDDAHVNAVEMAHIAEESGAAAITIHGRTREQMYRPYADLEIIRKVKEAVKIPVIGNGDVTSPESAKKMYDETGVDLVMVGRGALGAPWIFRQIEEYLSTGKVETNPDVKERMRVMVEHIKLLCSVMGEYPGIREARKHAAWYMKGLDGAASLREKAGRLAHIEDIERLAEEAIRLNT</sequence>
<gene>
    <name evidence="16" type="primary">dus1</name>
    <name evidence="16" type="ORF">CCDG5_0530</name>
</gene>
<evidence type="ECO:0000256" key="7">
    <source>
        <dbReference type="ARBA" id="ARBA00022857"/>
    </source>
</evidence>
<comment type="cofactor">
    <cofactor evidence="1 12 14">
        <name>FMN</name>
        <dbReference type="ChEBI" id="CHEBI:58210"/>
    </cofactor>
</comment>
<comment type="catalytic activity">
    <reaction evidence="11">
        <text>a 5,6-dihydrouridine in tRNA + NAD(+) = a uridine in tRNA + NADH + H(+)</text>
        <dbReference type="Rhea" id="RHEA:54452"/>
        <dbReference type="Rhea" id="RHEA-COMP:13339"/>
        <dbReference type="Rhea" id="RHEA-COMP:13887"/>
        <dbReference type="ChEBI" id="CHEBI:15378"/>
        <dbReference type="ChEBI" id="CHEBI:57540"/>
        <dbReference type="ChEBI" id="CHEBI:57945"/>
        <dbReference type="ChEBI" id="CHEBI:65315"/>
        <dbReference type="ChEBI" id="CHEBI:74443"/>
    </reaction>
</comment>
<dbReference type="InterPro" id="IPR035587">
    <property type="entry name" value="DUS-like_FMN-bd"/>
</dbReference>
<keyword evidence="17" id="KW-1185">Reference proteome</keyword>
<keyword evidence="4 12" id="KW-0285">Flavoprotein</keyword>
<dbReference type="EC" id="1.3.1.-" evidence="12"/>
<accession>A0A078KJ63</accession>
<evidence type="ECO:0000256" key="9">
    <source>
        <dbReference type="ARBA" id="ARBA00023002"/>
    </source>
</evidence>
<dbReference type="PATRIC" id="fig|29343.3.peg.548"/>
<feature type="binding site" evidence="14">
    <location>
        <begin position="16"/>
        <end position="18"/>
    </location>
    <ligand>
        <name>FMN</name>
        <dbReference type="ChEBI" id="CHEBI:58210"/>
    </ligand>
</feature>
<reference evidence="17" key="1">
    <citation type="submission" date="2014-07" db="EMBL/GenBank/DDBJ databases">
        <authorList>
            <person name="Wibberg D."/>
        </authorList>
    </citation>
    <scope>NUCLEOTIDE SEQUENCE [LARGE SCALE GENOMIC DNA]</scope>
    <source>
        <strain evidence="17">DG5</strain>
    </source>
</reference>
<evidence type="ECO:0000313" key="17">
    <source>
        <dbReference type="Proteomes" id="UP000032431"/>
    </source>
</evidence>
<evidence type="ECO:0000256" key="5">
    <source>
        <dbReference type="ARBA" id="ARBA00022643"/>
    </source>
</evidence>
<comment type="catalytic activity">
    <reaction evidence="10">
        <text>a 5,6-dihydrouridine in tRNA + NADP(+) = a uridine in tRNA + NADPH + H(+)</text>
        <dbReference type="Rhea" id="RHEA:23624"/>
        <dbReference type="Rhea" id="RHEA-COMP:13339"/>
        <dbReference type="Rhea" id="RHEA-COMP:13887"/>
        <dbReference type="ChEBI" id="CHEBI:15378"/>
        <dbReference type="ChEBI" id="CHEBI:57783"/>
        <dbReference type="ChEBI" id="CHEBI:58349"/>
        <dbReference type="ChEBI" id="CHEBI:65315"/>
        <dbReference type="ChEBI" id="CHEBI:74443"/>
    </reaction>
</comment>
<keyword evidence="3" id="KW-0820">tRNA-binding</keyword>
<keyword evidence="9 12" id="KW-0560">Oxidoreductase</keyword>
<dbReference type="PANTHER" id="PTHR45846">
    <property type="entry name" value="TRNA-DIHYDROURIDINE(47) SYNTHASE [NAD(P)(+)]-LIKE"/>
    <property type="match status" value="1"/>
</dbReference>
<dbReference type="InterPro" id="IPR024036">
    <property type="entry name" value="tRNA-dHydroUridine_Synthase_C"/>
</dbReference>
<dbReference type="InterPro" id="IPR004652">
    <property type="entry name" value="DusB-like"/>
</dbReference>
<feature type="active site" description="Proton donor" evidence="13">
    <location>
        <position position="100"/>
    </location>
</feature>
<evidence type="ECO:0000259" key="15">
    <source>
        <dbReference type="Pfam" id="PF01207"/>
    </source>
</evidence>
<protein>
    <recommendedName>
        <fullName evidence="12">tRNA-dihydrouridine synthase</fullName>
        <ecNumber evidence="12">1.3.1.-</ecNumber>
    </recommendedName>
</protein>
<evidence type="ECO:0000256" key="10">
    <source>
        <dbReference type="ARBA" id="ARBA00048205"/>
    </source>
</evidence>
<keyword evidence="7" id="KW-0521">NADP</keyword>
<dbReference type="SUPFAM" id="SSF51395">
    <property type="entry name" value="FMN-linked oxidoreductases"/>
    <property type="match status" value="1"/>
</dbReference>
<comment type="function">
    <text evidence="2 12">Catalyzes the synthesis of 5,6-dihydrouridine (D), a modified base found in the D-loop of most tRNAs, via the reduction of the C5-C6 double bond in target uridines.</text>
</comment>
<dbReference type="KEGG" id="ccel:CCDG5_0530"/>
<dbReference type="GO" id="GO:0017150">
    <property type="term" value="F:tRNA dihydrouridine synthase activity"/>
    <property type="evidence" value="ECO:0007669"/>
    <property type="project" value="InterPro"/>
</dbReference>
<dbReference type="OrthoDB" id="9764501at2"/>